<dbReference type="PANTHER" id="PTHR43783">
    <property type="entry name" value="UDP-N-ACETYLGLUCOSAMINE 1-CARBOXYVINYLTRANSFERASE"/>
    <property type="match status" value="1"/>
</dbReference>
<evidence type="ECO:0000256" key="7">
    <source>
        <dbReference type="ARBA" id="ARBA00022984"/>
    </source>
</evidence>
<dbReference type="EC" id="2.5.1.7" evidence="12"/>
<feature type="binding site" evidence="12">
    <location>
        <position position="320"/>
    </location>
    <ligand>
        <name>UDP-N-acetyl-alpha-D-glucosamine</name>
        <dbReference type="ChEBI" id="CHEBI:57705"/>
    </ligand>
</feature>
<feature type="binding site" evidence="12">
    <location>
        <position position="96"/>
    </location>
    <ligand>
        <name>UDP-N-acetyl-alpha-D-glucosamine</name>
        <dbReference type="ChEBI" id="CHEBI:57705"/>
    </ligand>
</feature>
<dbReference type="InterPro" id="IPR013792">
    <property type="entry name" value="RNA3'P_cycl/enolpyr_Trfase_a/b"/>
</dbReference>
<evidence type="ECO:0000256" key="4">
    <source>
        <dbReference type="ARBA" id="ARBA00022618"/>
    </source>
</evidence>
<keyword evidence="9 12" id="KW-0961">Cell wall biogenesis/degradation</keyword>
<evidence type="ECO:0000256" key="1">
    <source>
        <dbReference type="ARBA" id="ARBA00004496"/>
    </source>
</evidence>
<dbReference type="Gene3D" id="3.65.10.10">
    <property type="entry name" value="Enolpyruvate transferase domain"/>
    <property type="match status" value="2"/>
</dbReference>
<dbReference type="InterPro" id="IPR005750">
    <property type="entry name" value="UDP_GlcNAc_COvinyl_MurA"/>
</dbReference>
<keyword evidence="5 12" id="KW-0808">Transferase</keyword>
<keyword evidence="4 12" id="KW-0132">Cell division</keyword>
<name>A0A2N0AM97_9LEPT</name>
<dbReference type="RefSeq" id="WP_100742256.1">
    <property type="nucleotide sequence ID" value="NZ_NPDW01000001.1"/>
</dbReference>
<dbReference type="NCBIfam" id="NF006873">
    <property type="entry name" value="PRK09369.1"/>
    <property type="match status" value="1"/>
</dbReference>
<dbReference type="Pfam" id="PF00275">
    <property type="entry name" value="EPSP_synthase"/>
    <property type="match status" value="1"/>
</dbReference>
<dbReference type="AlphaFoldDB" id="A0A2N0AM97"/>
<keyword evidence="6 12" id="KW-0133">Cell shape</keyword>
<evidence type="ECO:0000256" key="8">
    <source>
        <dbReference type="ARBA" id="ARBA00023306"/>
    </source>
</evidence>
<dbReference type="HAMAP" id="MF_00111">
    <property type="entry name" value="MurA"/>
    <property type="match status" value="1"/>
</dbReference>
<feature type="active site" description="Proton donor" evidence="12">
    <location>
        <position position="120"/>
    </location>
</feature>
<reference evidence="14 15" key="1">
    <citation type="submission" date="2017-07" db="EMBL/GenBank/DDBJ databases">
        <title>Leptospira spp. isolated from tropical soils.</title>
        <authorList>
            <person name="Thibeaux R."/>
            <person name="Iraola G."/>
            <person name="Ferres I."/>
            <person name="Bierque E."/>
            <person name="Girault D."/>
            <person name="Soupe-Gilbert M.-E."/>
            <person name="Picardeau M."/>
            <person name="Goarant C."/>
        </authorList>
    </citation>
    <scope>NUCLEOTIDE SEQUENCE [LARGE SCALE GENOMIC DNA]</scope>
    <source>
        <strain evidence="14 15">FH2-B-A1</strain>
    </source>
</reference>
<dbReference type="InterPro" id="IPR001986">
    <property type="entry name" value="Enolpyruvate_Tfrase_dom"/>
</dbReference>
<dbReference type="GO" id="GO:0009252">
    <property type="term" value="P:peptidoglycan biosynthetic process"/>
    <property type="evidence" value="ECO:0007669"/>
    <property type="project" value="UniProtKB-UniRule"/>
</dbReference>
<dbReference type="PANTHER" id="PTHR43783:SF1">
    <property type="entry name" value="UDP-N-ACETYLGLUCOSAMINE 1-CARBOXYVINYLTRANSFERASE"/>
    <property type="match status" value="1"/>
</dbReference>
<protein>
    <recommendedName>
        <fullName evidence="12">UDP-N-acetylglucosamine 1-carboxyvinyltransferase</fullName>
        <ecNumber evidence="12">2.5.1.7</ecNumber>
    </recommendedName>
    <alternativeName>
        <fullName evidence="12">Enoylpyruvate transferase</fullName>
    </alternativeName>
    <alternativeName>
        <fullName evidence="12">UDP-N-acetylglucosamine enolpyruvyl transferase</fullName>
        <shortName evidence="12">EPT</shortName>
    </alternativeName>
</protein>
<comment type="pathway">
    <text evidence="2 12">Cell wall biogenesis; peptidoglycan biosynthesis.</text>
</comment>
<feature type="domain" description="Enolpyruvate transferase" evidence="13">
    <location>
        <begin position="11"/>
        <end position="419"/>
    </location>
</feature>
<evidence type="ECO:0000313" key="14">
    <source>
        <dbReference type="EMBL" id="PJZ85355.1"/>
    </source>
</evidence>
<dbReference type="SUPFAM" id="SSF55205">
    <property type="entry name" value="EPT/RTPC-like"/>
    <property type="match status" value="1"/>
</dbReference>
<dbReference type="GO" id="GO:0071555">
    <property type="term" value="P:cell wall organization"/>
    <property type="evidence" value="ECO:0007669"/>
    <property type="project" value="UniProtKB-KW"/>
</dbReference>
<dbReference type="GO" id="GO:0019277">
    <property type="term" value="P:UDP-N-acetylgalactosamine biosynthetic process"/>
    <property type="evidence" value="ECO:0007669"/>
    <property type="project" value="InterPro"/>
</dbReference>
<dbReference type="EMBL" id="NPDX01000001">
    <property type="protein sequence ID" value="PJZ85355.1"/>
    <property type="molecule type" value="Genomic_DNA"/>
</dbReference>
<dbReference type="GO" id="GO:0008360">
    <property type="term" value="P:regulation of cell shape"/>
    <property type="evidence" value="ECO:0007669"/>
    <property type="project" value="UniProtKB-KW"/>
</dbReference>
<evidence type="ECO:0000256" key="3">
    <source>
        <dbReference type="ARBA" id="ARBA00022490"/>
    </source>
</evidence>
<dbReference type="UniPathway" id="UPA00219"/>
<evidence type="ECO:0000259" key="13">
    <source>
        <dbReference type="Pfam" id="PF00275"/>
    </source>
</evidence>
<keyword evidence="7 12" id="KW-0573">Peptidoglycan synthesis</keyword>
<dbReference type="GO" id="GO:0051301">
    <property type="term" value="P:cell division"/>
    <property type="evidence" value="ECO:0007669"/>
    <property type="project" value="UniProtKB-KW"/>
</dbReference>
<gene>
    <name evidence="12 14" type="primary">murA</name>
    <name evidence="14" type="ORF">CH364_03660</name>
</gene>
<dbReference type="CDD" id="cd01555">
    <property type="entry name" value="UdpNAET"/>
    <property type="match status" value="1"/>
</dbReference>
<dbReference type="GO" id="GO:0005737">
    <property type="term" value="C:cytoplasm"/>
    <property type="evidence" value="ECO:0007669"/>
    <property type="project" value="UniProtKB-SubCell"/>
</dbReference>
<dbReference type="NCBIfam" id="TIGR01072">
    <property type="entry name" value="murA"/>
    <property type="match status" value="1"/>
</dbReference>
<dbReference type="InterPro" id="IPR036968">
    <property type="entry name" value="Enolpyruvate_Tfrase_sf"/>
</dbReference>
<keyword evidence="8 12" id="KW-0131">Cell cycle</keyword>
<feature type="binding site" evidence="12">
    <location>
        <begin position="24"/>
        <end position="25"/>
    </location>
    <ligand>
        <name>phosphoenolpyruvate</name>
        <dbReference type="ChEBI" id="CHEBI:58702"/>
    </ligand>
</feature>
<comment type="function">
    <text evidence="12">Cell wall formation. Adds enolpyruvyl to UDP-N-acetylglucosamine.</text>
</comment>
<evidence type="ECO:0000256" key="12">
    <source>
        <dbReference type="HAMAP-Rule" id="MF_00111"/>
    </source>
</evidence>
<accession>A0A2N0AM97</accession>
<evidence type="ECO:0000256" key="6">
    <source>
        <dbReference type="ARBA" id="ARBA00022960"/>
    </source>
</evidence>
<comment type="catalytic activity">
    <reaction evidence="11 12">
        <text>phosphoenolpyruvate + UDP-N-acetyl-alpha-D-glucosamine = UDP-N-acetyl-3-O-(1-carboxyvinyl)-alpha-D-glucosamine + phosphate</text>
        <dbReference type="Rhea" id="RHEA:18681"/>
        <dbReference type="ChEBI" id="CHEBI:43474"/>
        <dbReference type="ChEBI" id="CHEBI:57705"/>
        <dbReference type="ChEBI" id="CHEBI:58702"/>
        <dbReference type="ChEBI" id="CHEBI:68483"/>
        <dbReference type="EC" id="2.5.1.7"/>
    </reaction>
</comment>
<evidence type="ECO:0000313" key="15">
    <source>
        <dbReference type="Proteomes" id="UP000232145"/>
    </source>
</evidence>
<organism evidence="14 15">
    <name type="scientific">Leptospira harrisiae</name>
    <dbReference type="NCBI Taxonomy" id="2023189"/>
    <lineage>
        <taxon>Bacteria</taxon>
        <taxon>Pseudomonadati</taxon>
        <taxon>Spirochaetota</taxon>
        <taxon>Spirochaetia</taxon>
        <taxon>Leptospirales</taxon>
        <taxon>Leptospiraceae</taxon>
        <taxon>Leptospira</taxon>
    </lineage>
</organism>
<comment type="similarity">
    <text evidence="10 12">Belongs to the EPSP synthase family. MurA subfamily.</text>
</comment>
<evidence type="ECO:0000256" key="11">
    <source>
        <dbReference type="ARBA" id="ARBA00047527"/>
    </source>
</evidence>
<proteinExistence type="inferred from homology"/>
<dbReference type="InterPro" id="IPR050068">
    <property type="entry name" value="MurA_subfamily"/>
</dbReference>
<keyword evidence="15" id="KW-1185">Reference proteome</keyword>
<keyword evidence="3 12" id="KW-0963">Cytoplasm</keyword>
<comment type="caution">
    <text evidence="12">Lacks conserved residue(s) required for the propagation of feature annotation.</text>
</comment>
<dbReference type="OrthoDB" id="9803760at2"/>
<dbReference type="GO" id="GO:0008760">
    <property type="term" value="F:UDP-N-acetylglucosamine 1-carboxyvinyltransferase activity"/>
    <property type="evidence" value="ECO:0007669"/>
    <property type="project" value="UniProtKB-UniRule"/>
</dbReference>
<comment type="caution">
    <text evidence="14">The sequence shown here is derived from an EMBL/GenBank/DDBJ whole genome shotgun (WGS) entry which is preliminary data.</text>
</comment>
<evidence type="ECO:0000256" key="10">
    <source>
        <dbReference type="ARBA" id="ARBA00038367"/>
    </source>
</evidence>
<evidence type="ECO:0000256" key="2">
    <source>
        <dbReference type="ARBA" id="ARBA00004752"/>
    </source>
</evidence>
<dbReference type="Proteomes" id="UP000232145">
    <property type="component" value="Unassembled WGS sequence"/>
</dbReference>
<comment type="subcellular location">
    <subcellularLocation>
        <location evidence="1 12">Cytoplasm</location>
    </subcellularLocation>
</comment>
<feature type="binding site" evidence="12">
    <location>
        <position position="342"/>
    </location>
    <ligand>
        <name>UDP-N-acetyl-alpha-D-glucosamine</name>
        <dbReference type="ChEBI" id="CHEBI:57705"/>
    </ligand>
</feature>
<sequence length="434" mass="46822">MSSSYFKIIGKNPLNGTVVPQGNKNEALPLLGALLLWEGDVILDNLPEIADVQKLMEVLRQIGVDITSTGTKGSYLFQKKNPVKSDLPYELCSQLRGAVTLAGPILARTGRVFLPKPGGDKIGRRRMDTHLLALEALGAKIEVFPDGYMITADRLVGKDILLDEASVTATENAVMAAVFAEGLTTIRNAASEPHVQGLCRFLIAAGAKIEGVGTNHLTITGVSSLKSPLGGLRHRIGSDYLEIGSFISLAAVTGGEIHITDVNLEDVRMIRMVYSRLGIEVRPTENGILVPSDQKMEIIPDYHGATPKIDDAPWPGFPADMTSVALVTATQCKGTVLIHEKLFESRLFFVDNIIAMGAQIILCDPHRAIVIGANRLYGQRVASPDIRAGMAMIIAALCAEGQSEIHNIVQIDRGFESIDTRLRSLGAQIERVSD</sequence>
<evidence type="ECO:0000256" key="9">
    <source>
        <dbReference type="ARBA" id="ARBA00023316"/>
    </source>
</evidence>
<evidence type="ECO:0000256" key="5">
    <source>
        <dbReference type="ARBA" id="ARBA00022679"/>
    </source>
</evidence>